<dbReference type="Proteomes" id="UP000503540">
    <property type="component" value="Chromosome"/>
</dbReference>
<dbReference type="Pfam" id="PF01987">
    <property type="entry name" value="AIM24"/>
    <property type="match status" value="1"/>
</dbReference>
<dbReference type="SUPFAM" id="SSF51219">
    <property type="entry name" value="TRAP-like"/>
    <property type="match status" value="1"/>
</dbReference>
<dbReference type="InterPro" id="IPR016031">
    <property type="entry name" value="Trp_RNA-bd_attenuator-like_dom"/>
</dbReference>
<dbReference type="Gene3D" id="3.60.160.10">
    <property type="entry name" value="Mitochondrial biogenesis AIM24"/>
    <property type="match status" value="1"/>
</dbReference>
<reference evidence="1 2" key="1">
    <citation type="journal article" date="2019" name="ACS Chem. Biol.">
        <title>Identification and Mobilization of a Cryptic Antibiotic Biosynthesis Gene Locus from a Human-Pathogenic Nocardia Isolate.</title>
        <authorList>
            <person name="Herisse M."/>
            <person name="Ishida K."/>
            <person name="Porter J.L."/>
            <person name="Howden B."/>
            <person name="Hertweck C."/>
            <person name="Stinear T.P."/>
            <person name="Pidot S.J."/>
        </authorList>
    </citation>
    <scope>NUCLEOTIDE SEQUENCE [LARGE SCALE GENOMIC DNA]</scope>
    <source>
        <strain evidence="1 2">AUSMDU00012717</strain>
    </source>
</reference>
<organism evidence="1 2">
    <name type="scientific">Nocardia arthritidis</name>
    <dbReference type="NCBI Taxonomy" id="228602"/>
    <lineage>
        <taxon>Bacteria</taxon>
        <taxon>Bacillati</taxon>
        <taxon>Actinomycetota</taxon>
        <taxon>Actinomycetes</taxon>
        <taxon>Mycobacteriales</taxon>
        <taxon>Nocardiaceae</taxon>
        <taxon>Nocardia</taxon>
    </lineage>
</organism>
<accession>A0A6G9YAX1</accession>
<evidence type="ECO:0000313" key="1">
    <source>
        <dbReference type="EMBL" id="QIS10308.1"/>
    </source>
</evidence>
<dbReference type="EMBL" id="CP046172">
    <property type="protein sequence ID" value="QIS10308.1"/>
    <property type="molecule type" value="Genomic_DNA"/>
</dbReference>
<dbReference type="AlphaFoldDB" id="A0A6G9YAX1"/>
<dbReference type="InterPro" id="IPR036983">
    <property type="entry name" value="AIM24_sf"/>
</dbReference>
<dbReference type="NCBIfam" id="TIGR00266">
    <property type="entry name" value="TIGR00266 family protein"/>
    <property type="match status" value="1"/>
</dbReference>
<protein>
    <submittedName>
        <fullName evidence="1">TIGR00266 family protein</fullName>
    </submittedName>
</protein>
<dbReference type="InterPro" id="IPR002838">
    <property type="entry name" value="AIM24"/>
</dbReference>
<dbReference type="PANTHER" id="PTHR43657">
    <property type="entry name" value="TRYPTOPHAN RNA-BINDING ATTENUATOR PROTEIN-LIKE PROTEIN"/>
    <property type="match status" value="1"/>
</dbReference>
<gene>
    <name evidence="1" type="ORF">F5544_12085</name>
</gene>
<dbReference type="KEGG" id="nah:F5544_12085"/>
<evidence type="ECO:0000313" key="2">
    <source>
        <dbReference type="Proteomes" id="UP000503540"/>
    </source>
</evidence>
<dbReference type="RefSeq" id="WP_167473305.1">
    <property type="nucleotide sequence ID" value="NZ_CP046172.1"/>
</dbReference>
<sequence length="230" mass="24199">MDSRIIGGVMPVLEITLDPGDRLNAEAGQLSWMTESIRLHTSTKGASSSLFGAVRRAASGGGLFMTEYTAAKMPGRVAFAAKLPGHIVPVALQPGGEYLVHRHGFLCATADVRLALSFQRRLGAGIFGGAGFTLQKLSGSGNAWIELSGEIVPYTLAPGETLRVHPGHIGMFDASVDFDITIIRGVRNILFGGDGLFLAQLTGPGRVWLQSMTISNLAHALTPYLPSAGG</sequence>
<name>A0A6G9YAX1_9NOCA</name>
<dbReference type="PANTHER" id="PTHR43657:SF1">
    <property type="entry name" value="ALTERED INHERITANCE OF MITOCHONDRIA PROTEIN 24, MITOCHONDRIAL"/>
    <property type="match status" value="1"/>
</dbReference>
<proteinExistence type="predicted"/>
<keyword evidence="2" id="KW-1185">Reference proteome</keyword>